<reference evidence="1" key="2">
    <citation type="journal article" date="2022" name="New Phytol.">
        <title>Evolutionary transition to the ectomycorrhizal habit in the genomes of a hyperdiverse lineage of mushroom-forming fungi.</title>
        <authorList>
            <person name="Looney B."/>
            <person name="Miyauchi S."/>
            <person name="Morin E."/>
            <person name="Drula E."/>
            <person name="Courty P.E."/>
            <person name="Kohler A."/>
            <person name="Kuo A."/>
            <person name="LaButti K."/>
            <person name="Pangilinan J."/>
            <person name="Lipzen A."/>
            <person name="Riley R."/>
            <person name="Andreopoulos W."/>
            <person name="He G."/>
            <person name="Johnson J."/>
            <person name="Nolan M."/>
            <person name="Tritt A."/>
            <person name="Barry K.W."/>
            <person name="Grigoriev I.V."/>
            <person name="Nagy L.G."/>
            <person name="Hibbett D."/>
            <person name="Henrissat B."/>
            <person name="Matheny P.B."/>
            <person name="Labbe J."/>
            <person name="Martin F.M."/>
        </authorList>
    </citation>
    <scope>NUCLEOTIDE SEQUENCE</scope>
    <source>
        <strain evidence="1">EC-137</strain>
    </source>
</reference>
<feature type="non-terminal residue" evidence="1">
    <location>
        <position position="1"/>
    </location>
</feature>
<dbReference type="EMBL" id="MU273511">
    <property type="protein sequence ID" value="KAI0033807.1"/>
    <property type="molecule type" value="Genomic_DNA"/>
</dbReference>
<dbReference type="Proteomes" id="UP000814128">
    <property type="component" value="Unassembled WGS sequence"/>
</dbReference>
<proteinExistence type="predicted"/>
<sequence length="216" mass="23620">WSLYLSEVEKTDKKLTERWKSETDAILIFTGLFAATVATFVVIAYPSLSPNGTADTITLLQTISSQLAGGQDTALPSALPSESFQVPLSTLRINIVWFLSLLICLCCALAATLVQRWTRGYLADAYPGSAPCKRGPVHAYLRVGIERFGLARAVDCIITLLHISVFLFVAGLVEFTFTLSLSLAYILYGMTIASVFTYLGLTVLPVFYPDCPYDTP</sequence>
<keyword evidence="2" id="KW-1185">Reference proteome</keyword>
<protein>
    <submittedName>
        <fullName evidence="1">Uncharacterized protein</fullName>
    </submittedName>
</protein>
<evidence type="ECO:0000313" key="1">
    <source>
        <dbReference type="EMBL" id="KAI0033807.1"/>
    </source>
</evidence>
<gene>
    <name evidence="1" type="ORF">K488DRAFT_33419</name>
</gene>
<organism evidence="1 2">
    <name type="scientific">Vararia minispora EC-137</name>
    <dbReference type="NCBI Taxonomy" id="1314806"/>
    <lineage>
        <taxon>Eukaryota</taxon>
        <taxon>Fungi</taxon>
        <taxon>Dikarya</taxon>
        <taxon>Basidiomycota</taxon>
        <taxon>Agaricomycotina</taxon>
        <taxon>Agaricomycetes</taxon>
        <taxon>Russulales</taxon>
        <taxon>Lachnocladiaceae</taxon>
        <taxon>Vararia</taxon>
    </lineage>
</organism>
<accession>A0ACB8QQ45</accession>
<feature type="non-terminal residue" evidence="1">
    <location>
        <position position="216"/>
    </location>
</feature>
<name>A0ACB8QQ45_9AGAM</name>
<reference evidence="1" key="1">
    <citation type="submission" date="2021-02" db="EMBL/GenBank/DDBJ databases">
        <authorList>
            <consortium name="DOE Joint Genome Institute"/>
            <person name="Ahrendt S."/>
            <person name="Looney B.P."/>
            <person name="Miyauchi S."/>
            <person name="Morin E."/>
            <person name="Drula E."/>
            <person name="Courty P.E."/>
            <person name="Chicoki N."/>
            <person name="Fauchery L."/>
            <person name="Kohler A."/>
            <person name="Kuo A."/>
            <person name="Labutti K."/>
            <person name="Pangilinan J."/>
            <person name="Lipzen A."/>
            <person name="Riley R."/>
            <person name="Andreopoulos W."/>
            <person name="He G."/>
            <person name="Johnson J."/>
            <person name="Barry K.W."/>
            <person name="Grigoriev I.V."/>
            <person name="Nagy L."/>
            <person name="Hibbett D."/>
            <person name="Henrissat B."/>
            <person name="Matheny P.B."/>
            <person name="Labbe J."/>
            <person name="Martin F."/>
        </authorList>
    </citation>
    <scope>NUCLEOTIDE SEQUENCE</scope>
    <source>
        <strain evidence="1">EC-137</strain>
    </source>
</reference>
<comment type="caution">
    <text evidence="1">The sequence shown here is derived from an EMBL/GenBank/DDBJ whole genome shotgun (WGS) entry which is preliminary data.</text>
</comment>
<evidence type="ECO:0000313" key="2">
    <source>
        <dbReference type="Proteomes" id="UP000814128"/>
    </source>
</evidence>